<evidence type="ECO:0000256" key="5">
    <source>
        <dbReference type="ARBA" id="ARBA00022884"/>
    </source>
</evidence>
<gene>
    <name evidence="7" type="ORF">Syun_005389</name>
</gene>
<dbReference type="Gene3D" id="2.40.50.140">
    <property type="entry name" value="Nucleic acid-binding proteins"/>
    <property type="match status" value="1"/>
</dbReference>
<dbReference type="GO" id="GO:0003729">
    <property type="term" value="F:mRNA binding"/>
    <property type="evidence" value="ECO:0007669"/>
    <property type="project" value="UniProtKB-ARBA"/>
</dbReference>
<dbReference type="InterPro" id="IPR011129">
    <property type="entry name" value="CSD"/>
</dbReference>
<evidence type="ECO:0000256" key="1">
    <source>
        <dbReference type="ARBA" id="ARBA00022723"/>
    </source>
</evidence>
<keyword evidence="5" id="KW-0694">RNA-binding</keyword>
<keyword evidence="1" id="KW-0479">Metal-binding</keyword>
<evidence type="ECO:0000259" key="6">
    <source>
        <dbReference type="PROSITE" id="PS51857"/>
    </source>
</evidence>
<keyword evidence="8" id="KW-1185">Reference proteome</keyword>
<dbReference type="GO" id="GO:0009409">
    <property type="term" value="P:response to cold"/>
    <property type="evidence" value="ECO:0007669"/>
    <property type="project" value="UniProtKB-ARBA"/>
</dbReference>
<dbReference type="CDD" id="cd04458">
    <property type="entry name" value="CSP_CDS"/>
    <property type="match status" value="1"/>
</dbReference>
<dbReference type="InterPro" id="IPR012340">
    <property type="entry name" value="NA-bd_OB-fold"/>
</dbReference>
<proteinExistence type="predicted"/>
<dbReference type="PANTHER" id="PTHR46565:SF20">
    <property type="entry name" value="COLD SHOCK DOMAIN-CONTAINING PROTEIN 4"/>
    <property type="match status" value="1"/>
</dbReference>
<reference evidence="7 8" key="1">
    <citation type="submission" date="2024-01" db="EMBL/GenBank/DDBJ databases">
        <title>Genome assemblies of Stephania.</title>
        <authorList>
            <person name="Yang L."/>
        </authorList>
    </citation>
    <scope>NUCLEOTIDE SEQUENCE [LARGE SCALE GENOMIC DNA]</scope>
    <source>
        <strain evidence="7">YNDBR</strain>
        <tissue evidence="7">Leaf</tissue>
    </source>
</reference>
<dbReference type="InterPro" id="IPR002059">
    <property type="entry name" value="CSP_DNA-bd"/>
</dbReference>
<accession>A0AAP0L4M1</accession>
<dbReference type="PRINTS" id="PR00050">
    <property type="entry name" value="COLDSHOCK"/>
</dbReference>
<dbReference type="AlphaFoldDB" id="A0AAP0L4M1"/>
<dbReference type="Proteomes" id="UP001420932">
    <property type="component" value="Unassembled WGS sequence"/>
</dbReference>
<name>A0AAP0L4M1_9MAGN</name>
<sequence>MAQGNRSTGVVKWFNGTKGFGFITPDDGGEDLFVHQSSIKSEGYRSLAEGEAVEFLIEQGDDGRTKAVVDTSVEAAAAVLAVTTAASRATSQGTAISRAVAEAVVVGGTPPAAAAAAAEEMGAASIVGRLGILQGNAHQEEEAETDIPPSNPSIDFQCSVHLL</sequence>
<comment type="caution">
    <text evidence="7">The sequence shown here is derived from an EMBL/GenBank/DDBJ whole genome shotgun (WGS) entry which is preliminary data.</text>
</comment>
<dbReference type="SMART" id="SM00357">
    <property type="entry name" value="CSP"/>
    <property type="match status" value="1"/>
</dbReference>
<evidence type="ECO:0000256" key="2">
    <source>
        <dbReference type="ARBA" id="ARBA00022737"/>
    </source>
</evidence>
<dbReference type="PANTHER" id="PTHR46565">
    <property type="entry name" value="COLD SHOCK DOMAIN PROTEIN 2"/>
    <property type="match status" value="1"/>
</dbReference>
<feature type="domain" description="CSD" evidence="6">
    <location>
        <begin position="6"/>
        <end position="72"/>
    </location>
</feature>
<evidence type="ECO:0000313" key="8">
    <source>
        <dbReference type="Proteomes" id="UP001420932"/>
    </source>
</evidence>
<evidence type="ECO:0000313" key="7">
    <source>
        <dbReference type="EMBL" id="KAK9164487.1"/>
    </source>
</evidence>
<evidence type="ECO:0000256" key="4">
    <source>
        <dbReference type="ARBA" id="ARBA00022833"/>
    </source>
</evidence>
<protein>
    <recommendedName>
        <fullName evidence="6">CSD domain-containing protein</fullName>
    </recommendedName>
</protein>
<dbReference type="InterPro" id="IPR019844">
    <property type="entry name" value="CSD_CS"/>
</dbReference>
<keyword evidence="2" id="KW-0677">Repeat</keyword>
<keyword evidence="3" id="KW-0863">Zinc-finger</keyword>
<dbReference type="PROSITE" id="PS51857">
    <property type="entry name" value="CSD_2"/>
    <property type="match status" value="1"/>
</dbReference>
<keyword evidence="4" id="KW-0862">Zinc</keyword>
<evidence type="ECO:0000256" key="3">
    <source>
        <dbReference type="ARBA" id="ARBA00022771"/>
    </source>
</evidence>
<dbReference type="EMBL" id="JBBNAF010000002">
    <property type="protein sequence ID" value="KAK9164487.1"/>
    <property type="molecule type" value="Genomic_DNA"/>
</dbReference>
<dbReference type="FunFam" id="2.40.50.140:FF:000382">
    <property type="entry name" value="Cold shock protein 1"/>
    <property type="match status" value="1"/>
</dbReference>
<dbReference type="SUPFAM" id="SSF50249">
    <property type="entry name" value="Nucleic acid-binding proteins"/>
    <property type="match status" value="1"/>
</dbReference>
<dbReference type="Pfam" id="PF00313">
    <property type="entry name" value="CSD"/>
    <property type="match status" value="1"/>
</dbReference>
<dbReference type="PROSITE" id="PS00352">
    <property type="entry name" value="CSD_1"/>
    <property type="match status" value="1"/>
</dbReference>
<organism evidence="7 8">
    <name type="scientific">Stephania yunnanensis</name>
    <dbReference type="NCBI Taxonomy" id="152371"/>
    <lineage>
        <taxon>Eukaryota</taxon>
        <taxon>Viridiplantae</taxon>
        <taxon>Streptophyta</taxon>
        <taxon>Embryophyta</taxon>
        <taxon>Tracheophyta</taxon>
        <taxon>Spermatophyta</taxon>
        <taxon>Magnoliopsida</taxon>
        <taxon>Ranunculales</taxon>
        <taxon>Menispermaceae</taxon>
        <taxon>Menispermoideae</taxon>
        <taxon>Cissampelideae</taxon>
        <taxon>Stephania</taxon>
    </lineage>
</organism>
<dbReference type="GO" id="GO:0008270">
    <property type="term" value="F:zinc ion binding"/>
    <property type="evidence" value="ECO:0007669"/>
    <property type="project" value="UniProtKB-KW"/>
</dbReference>